<feature type="region of interest" description="Disordered" evidence="1">
    <location>
        <begin position="39"/>
        <end position="151"/>
    </location>
</feature>
<evidence type="ECO:0000313" key="4">
    <source>
        <dbReference type="Proteomes" id="UP000663193"/>
    </source>
</evidence>
<evidence type="ECO:0000256" key="2">
    <source>
        <dbReference type="SAM" id="SignalP"/>
    </source>
</evidence>
<protein>
    <submittedName>
        <fullName evidence="3">Uncharacterized protein</fullName>
    </submittedName>
</protein>
<feature type="chain" id="PRO_5030610655" evidence="2">
    <location>
        <begin position="17"/>
        <end position="323"/>
    </location>
</feature>
<reference evidence="4" key="1">
    <citation type="journal article" date="2021" name="BMC Genomics">
        <title>Chromosome-level genome assembly and manually-curated proteome of model necrotroph Parastagonospora nodorum Sn15 reveals a genome-wide trove of candidate effector homologs, and redundancy of virulence-related functions within an accessory chromosome.</title>
        <authorList>
            <person name="Bertazzoni S."/>
            <person name="Jones D.A.B."/>
            <person name="Phan H.T."/>
            <person name="Tan K.-C."/>
            <person name="Hane J.K."/>
        </authorList>
    </citation>
    <scope>NUCLEOTIDE SEQUENCE [LARGE SCALE GENOMIC DNA]</scope>
    <source>
        <strain evidence="4">SN15 / ATCC MYA-4574 / FGSC 10173)</strain>
    </source>
</reference>
<sequence>MLHSTLLLSVLASALAAQASPLLADSLLPSFALVTPGATIEPPSSTAPKITPTSSPVDNDQPDPYNSSIQLPATLSFNPSQAPAFTAEPGEPDPSSNVAYPSTPCSTLATVTPAPIPIDDDQPDASNSSVQLPASESFNPSNAPAFTATSGGVDPSSNPVYASSTPCSSKVASTAAPSIATPIETMTTKTPSNGKATLSSSSAAAPTPALKDDKTPSDATKPTPSKPTRSPVPTSNRPSYPIGGSGPAGIDHPNKRPAFGWGRPRPAGAWPGRVAGWPVRGSGNRAKPTPVRPVAGKGKGEGKPTSTPCSTLQTRVRATPTGM</sequence>
<dbReference type="OrthoDB" id="2890403at2759"/>
<evidence type="ECO:0000313" key="3">
    <source>
        <dbReference type="EMBL" id="QRD02196.1"/>
    </source>
</evidence>
<feature type="compositionally biased region" description="Low complexity" evidence="1">
    <location>
        <begin position="220"/>
        <end position="235"/>
    </location>
</feature>
<dbReference type="PRINTS" id="PR01217">
    <property type="entry name" value="PRICHEXTENSN"/>
</dbReference>
<keyword evidence="2" id="KW-0732">Signal</keyword>
<proteinExistence type="predicted"/>
<accession>A0A7U2I3N9</accession>
<feature type="signal peptide" evidence="2">
    <location>
        <begin position="1"/>
        <end position="16"/>
    </location>
</feature>
<keyword evidence="4" id="KW-1185">Reference proteome</keyword>
<dbReference type="Proteomes" id="UP000663193">
    <property type="component" value="Chromosome 13"/>
</dbReference>
<feature type="compositionally biased region" description="Polar residues" evidence="1">
    <location>
        <begin position="304"/>
        <end position="323"/>
    </location>
</feature>
<organism evidence="3 4">
    <name type="scientific">Phaeosphaeria nodorum (strain SN15 / ATCC MYA-4574 / FGSC 10173)</name>
    <name type="common">Glume blotch fungus</name>
    <name type="synonym">Parastagonospora nodorum</name>
    <dbReference type="NCBI Taxonomy" id="321614"/>
    <lineage>
        <taxon>Eukaryota</taxon>
        <taxon>Fungi</taxon>
        <taxon>Dikarya</taxon>
        <taxon>Ascomycota</taxon>
        <taxon>Pezizomycotina</taxon>
        <taxon>Dothideomycetes</taxon>
        <taxon>Pleosporomycetidae</taxon>
        <taxon>Pleosporales</taxon>
        <taxon>Pleosporineae</taxon>
        <taxon>Phaeosphaeriaceae</taxon>
        <taxon>Parastagonospora</taxon>
    </lineage>
</organism>
<name>A0A7U2I3N9_PHANO</name>
<feature type="compositionally biased region" description="Polar residues" evidence="1">
    <location>
        <begin position="184"/>
        <end position="195"/>
    </location>
</feature>
<feature type="region of interest" description="Disordered" evidence="1">
    <location>
        <begin position="182"/>
        <end position="323"/>
    </location>
</feature>
<gene>
    <name evidence="3" type="ORF">JI435_051680</name>
</gene>
<dbReference type="VEuPathDB" id="FungiDB:JI435_051680"/>
<feature type="compositionally biased region" description="Low complexity" evidence="1">
    <location>
        <begin position="196"/>
        <end position="209"/>
    </location>
</feature>
<feature type="compositionally biased region" description="Polar residues" evidence="1">
    <location>
        <begin position="126"/>
        <end position="151"/>
    </location>
</feature>
<dbReference type="OMA" id="IETMTTK"/>
<dbReference type="AlphaFoldDB" id="A0A7U2I3N9"/>
<feature type="compositionally biased region" description="Polar residues" evidence="1">
    <location>
        <begin position="94"/>
        <end position="110"/>
    </location>
</feature>
<dbReference type="EMBL" id="CP069035">
    <property type="protein sequence ID" value="QRD02196.1"/>
    <property type="molecule type" value="Genomic_DNA"/>
</dbReference>
<feature type="compositionally biased region" description="Polar residues" evidence="1">
    <location>
        <begin position="42"/>
        <end position="83"/>
    </location>
</feature>
<evidence type="ECO:0000256" key="1">
    <source>
        <dbReference type="SAM" id="MobiDB-lite"/>
    </source>
</evidence>